<dbReference type="SUPFAM" id="SSF55455">
    <property type="entry name" value="SRF-like"/>
    <property type="match status" value="1"/>
</dbReference>
<evidence type="ECO:0000256" key="2">
    <source>
        <dbReference type="ARBA" id="ARBA00023015"/>
    </source>
</evidence>
<evidence type="ECO:0000256" key="5">
    <source>
        <dbReference type="ARBA" id="ARBA00023242"/>
    </source>
</evidence>
<feature type="coiled-coil region" evidence="6">
    <location>
        <begin position="153"/>
        <end position="211"/>
    </location>
</feature>
<evidence type="ECO:0000256" key="1">
    <source>
        <dbReference type="ARBA" id="ARBA00004123"/>
    </source>
</evidence>
<name>A0A1S4CMZ3_TOBAC</name>
<keyword evidence="7" id="KW-0732">Signal</keyword>
<organism evidence="9">
    <name type="scientific">Nicotiana tabacum</name>
    <name type="common">Common tobacco</name>
    <dbReference type="NCBI Taxonomy" id="4097"/>
    <lineage>
        <taxon>Eukaryota</taxon>
        <taxon>Viridiplantae</taxon>
        <taxon>Streptophyta</taxon>
        <taxon>Embryophyta</taxon>
        <taxon>Tracheophyta</taxon>
        <taxon>Spermatophyta</taxon>
        <taxon>Magnoliopsida</taxon>
        <taxon>eudicotyledons</taxon>
        <taxon>Gunneridae</taxon>
        <taxon>Pentapetalae</taxon>
        <taxon>asterids</taxon>
        <taxon>lamiids</taxon>
        <taxon>Solanales</taxon>
        <taxon>Solanaceae</taxon>
        <taxon>Nicotianoideae</taxon>
        <taxon>Nicotianeae</taxon>
        <taxon>Nicotiana</taxon>
    </lineage>
</organism>
<keyword evidence="3" id="KW-0238">DNA-binding</keyword>
<dbReference type="GO" id="GO:0045944">
    <property type="term" value="P:positive regulation of transcription by RNA polymerase II"/>
    <property type="evidence" value="ECO:0007669"/>
    <property type="project" value="InterPro"/>
</dbReference>
<dbReference type="PROSITE" id="PS50066">
    <property type="entry name" value="MADS_BOX_2"/>
    <property type="match status" value="1"/>
</dbReference>
<dbReference type="OMA" id="RVANDMI"/>
<feature type="non-terminal residue" evidence="9">
    <location>
        <position position="1"/>
    </location>
</feature>
<dbReference type="InterPro" id="IPR036879">
    <property type="entry name" value="TF_MADSbox_sf"/>
</dbReference>
<gene>
    <name evidence="9" type="primary">LOC107820816</name>
</gene>
<dbReference type="GO" id="GO:0046983">
    <property type="term" value="F:protein dimerization activity"/>
    <property type="evidence" value="ECO:0007669"/>
    <property type="project" value="InterPro"/>
</dbReference>
<dbReference type="CDD" id="cd00266">
    <property type="entry name" value="MADS_SRF_like"/>
    <property type="match status" value="1"/>
</dbReference>
<dbReference type="InterPro" id="IPR033897">
    <property type="entry name" value="SRF-like_MADS-box"/>
</dbReference>
<dbReference type="InterPro" id="IPR002100">
    <property type="entry name" value="TF_MADSbox"/>
</dbReference>
<keyword evidence="6" id="KW-0175">Coiled coil</keyword>
<dbReference type="PaxDb" id="4097-A0A1S4CMZ3"/>
<evidence type="ECO:0000313" key="9">
    <source>
        <dbReference type="RefSeq" id="XP_016502647.1"/>
    </source>
</evidence>
<dbReference type="KEGG" id="nta:107820816"/>
<reference evidence="9" key="1">
    <citation type="submission" date="2025-08" db="UniProtKB">
        <authorList>
            <consortium name="RefSeq"/>
        </authorList>
    </citation>
    <scope>IDENTIFICATION</scope>
</reference>
<dbReference type="Gene3D" id="3.40.1810.10">
    <property type="entry name" value="Transcription factor, MADS-box"/>
    <property type="match status" value="1"/>
</dbReference>
<dbReference type="PRINTS" id="PR00404">
    <property type="entry name" value="MADSDOMAIN"/>
</dbReference>
<comment type="subcellular location">
    <subcellularLocation>
        <location evidence="1">Nucleus</location>
    </subcellularLocation>
</comment>
<dbReference type="PANTHER" id="PTHR11945">
    <property type="entry name" value="MADS BOX PROTEIN"/>
    <property type="match status" value="1"/>
</dbReference>
<keyword evidence="2" id="KW-0805">Transcription regulation</keyword>
<dbReference type="SMART" id="SM00432">
    <property type="entry name" value="MADS"/>
    <property type="match status" value="1"/>
</dbReference>
<feature type="signal peptide" evidence="7">
    <location>
        <begin position="1"/>
        <end position="26"/>
    </location>
</feature>
<dbReference type="GO" id="GO:0006357">
    <property type="term" value="P:regulation of transcription by RNA polymerase II"/>
    <property type="evidence" value="ECO:0000318"/>
    <property type="project" value="GO_Central"/>
</dbReference>
<feature type="chain" id="PRO_5010208507" evidence="7">
    <location>
        <begin position="27"/>
        <end position="295"/>
    </location>
</feature>
<evidence type="ECO:0000259" key="8">
    <source>
        <dbReference type="PROSITE" id="PS50066"/>
    </source>
</evidence>
<evidence type="ECO:0000256" key="3">
    <source>
        <dbReference type="ARBA" id="ARBA00023125"/>
    </source>
</evidence>
<evidence type="ECO:0000256" key="6">
    <source>
        <dbReference type="SAM" id="Coils"/>
    </source>
</evidence>
<dbReference type="SMR" id="A0A1S4CMZ3"/>
<dbReference type="RefSeq" id="XP_016502647.1">
    <property type="nucleotide sequence ID" value="XM_016647161.1"/>
</dbReference>
<evidence type="ECO:0000256" key="4">
    <source>
        <dbReference type="ARBA" id="ARBA00023163"/>
    </source>
</evidence>
<dbReference type="GO" id="GO:0000978">
    <property type="term" value="F:RNA polymerase II cis-regulatory region sequence-specific DNA binding"/>
    <property type="evidence" value="ECO:0000318"/>
    <property type="project" value="GO_Central"/>
</dbReference>
<dbReference type="OrthoDB" id="601557at2759"/>
<dbReference type="PANTHER" id="PTHR11945:SF554">
    <property type="entry name" value="AGAMOUS-LIKE MADS-BOX PROTEIN AGL82"/>
    <property type="match status" value="1"/>
</dbReference>
<dbReference type="GO" id="GO:0000981">
    <property type="term" value="F:DNA-binding transcription factor activity, RNA polymerase II-specific"/>
    <property type="evidence" value="ECO:0000318"/>
    <property type="project" value="GO_Central"/>
</dbReference>
<dbReference type="AlphaFoldDB" id="A0A1S4CMZ3"/>
<dbReference type="GO" id="GO:0005634">
    <property type="term" value="C:nucleus"/>
    <property type="evidence" value="ECO:0007669"/>
    <property type="project" value="UniProtKB-SubCell"/>
</dbReference>
<dbReference type="Pfam" id="PF00319">
    <property type="entry name" value="SRF-TF"/>
    <property type="match status" value="1"/>
</dbReference>
<keyword evidence="4" id="KW-0804">Transcription</keyword>
<keyword evidence="5" id="KW-0539">Nucleus</keyword>
<evidence type="ECO:0000256" key="7">
    <source>
        <dbReference type="SAM" id="SignalP"/>
    </source>
</evidence>
<dbReference type="STRING" id="4097.A0A1S4CMZ3"/>
<accession>A0A1S4CMZ3</accession>
<feature type="domain" description="MADS-box" evidence="8">
    <location>
        <begin position="68"/>
        <end position="114"/>
    </location>
</feature>
<proteinExistence type="predicted"/>
<protein>
    <submittedName>
        <fullName evidence="9">Agamous-like MADS-box protein AGL82</fullName>
    </submittedName>
</protein>
<sequence length="295" mass="34228">IDASDISVCFMLIKQLLLCFLQKIDQEDKDDSSIIQLLSPTGKNIANISVEVAITEKSFKYSSGQIKMGRSKIKMELIQDEKTRKSTFQKRKACLIKKISELSILCDIKACMIINEGNNYEVISPQIWPNDPNEVQELINFYKNQPKRENSLCSFLENEKKKAEIKMEKLKTKIKTEKYPTWDSRFNYLSEKELRNLAGVLEKKMENAKGKSEFLKSSRNINQDSNQEIWDYPELMDNFNQSNIQPISYMDNQFFQELTADNVNSMGILDNIDLNVGDYEFGNSDYMKIRQEGLL</sequence>